<reference evidence="8" key="1">
    <citation type="journal article" date="2019" name="Int. J. Syst. Evol. Microbiol.">
        <title>The Global Catalogue of Microorganisms (GCM) 10K type strain sequencing project: providing services to taxonomists for standard genome sequencing and annotation.</title>
        <authorList>
            <consortium name="The Broad Institute Genomics Platform"/>
            <consortium name="The Broad Institute Genome Sequencing Center for Infectious Disease"/>
            <person name="Wu L."/>
            <person name="Ma J."/>
        </authorList>
    </citation>
    <scope>NUCLEOTIDE SEQUENCE [LARGE SCALE GENOMIC DNA]</scope>
    <source>
        <strain evidence="8">CGMCC 1.12376</strain>
    </source>
</reference>
<proteinExistence type="predicted"/>
<evidence type="ECO:0000256" key="1">
    <source>
        <dbReference type="ARBA" id="ARBA00004651"/>
    </source>
</evidence>
<feature type="transmembrane region" description="Helical" evidence="6">
    <location>
        <begin position="46"/>
        <end position="67"/>
    </location>
</feature>
<organism evidence="7 8">
    <name type="scientific">Oceanobacillus luteolus</name>
    <dbReference type="NCBI Taxonomy" id="1274358"/>
    <lineage>
        <taxon>Bacteria</taxon>
        <taxon>Bacillati</taxon>
        <taxon>Bacillota</taxon>
        <taxon>Bacilli</taxon>
        <taxon>Bacillales</taxon>
        <taxon>Bacillaceae</taxon>
        <taxon>Oceanobacillus</taxon>
    </lineage>
</organism>
<comment type="caution">
    <text evidence="7">The sequence shown here is derived from an EMBL/GenBank/DDBJ whole genome shotgun (WGS) entry which is preliminary data.</text>
</comment>
<name>A0ABW4HSC3_9BACI</name>
<keyword evidence="5 6" id="KW-0472">Membrane</keyword>
<evidence type="ECO:0000256" key="4">
    <source>
        <dbReference type="ARBA" id="ARBA00022989"/>
    </source>
</evidence>
<feature type="transmembrane region" description="Helical" evidence="6">
    <location>
        <begin position="178"/>
        <end position="196"/>
    </location>
</feature>
<keyword evidence="8" id="KW-1185">Reference proteome</keyword>
<keyword evidence="3 6" id="KW-0812">Transmembrane</keyword>
<evidence type="ECO:0000313" key="8">
    <source>
        <dbReference type="Proteomes" id="UP001597221"/>
    </source>
</evidence>
<dbReference type="Pfam" id="PF09678">
    <property type="entry name" value="Caa3_CtaG"/>
    <property type="match status" value="1"/>
</dbReference>
<evidence type="ECO:0000256" key="6">
    <source>
        <dbReference type="SAM" id="Phobius"/>
    </source>
</evidence>
<evidence type="ECO:0000256" key="3">
    <source>
        <dbReference type="ARBA" id="ARBA00022692"/>
    </source>
</evidence>
<protein>
    <submittedName>
        <fullName evidence="7">Cytochrome c oxidase assembly protein</fullName>
    </submittedName>
</protein>
<dbReference type="Proteomes" id="UP001597221">
    <property type="component" value="Unassembled WGS sequence"/>
</dbReference>
<dbReference type="EMBL" id="JBHUDE010000046">
    <property type="protein sequence ID" value="MFD1608052.1"/>
    <property type="molecule type" value="Genomic_DNA"/>
</dbReference>
<feature type="transmembrane region" description="Helical" evidence="6">
    <location>
        <begin position="14"/>
        <end position="34"/>
    </location>
</feature>
<keyword evidence="4 6" id="KW-1133">Transmembrane helix</keyword>
<evidence type="ECO:0000256" key="5">
    <source>
        <dbReference type="ARBA" id="ARBA00023136"/>
    </source>
</evidence>
<accession>A0ABW4HSC3</accession>
<dbReference type="RefSeq" id="WP_251512165.1">
    <property type="nucleotide sequence ID" value="NZ_JAMBON010000004.1"/>
</dbReference>
<comment type="subcellular location">
    <subcellularLocation>
        <location evidence="1">Cell membrane</location>
        <topology evidence="1">Multi-pass membrane protein</topology>
    </subcellularLocation>
</comment>
<dbReference type="InterPro" id="IPR019108">
    <property type="entry name" value="Caa3_assmbl_CtaG-rel"/>
</dbReference>
<keyword evidence="2" id="KW-1003">Cell membrane</keyword>
<gene>
    <name evidence="7" type="ORF">ACFSBH_10330</name>
</gene>
<sequence length="271" mass="31141">MLEIILDEFHFSTLWNGGILIYMGFIFIIYFLLLPQDFKYPLWKQVAFVLGMVAVFAALGSPINVIARIKFSIHILQLILLLLIAPPLLIIGFKNEIFERARKVKILGSILKFLSKPIVGFLAFFVLFYWYHVASVFNHARLDLFINYLFMLALLFVGILLWLPIISPSKLNKNRKRVYILLSIIFLIPYGLILLFQDQSLYLVYTDVEMFMQSLAVCMPSIKEIPPEFAAALLPYNPVEEQFQGGMMLVLSQLVIFGIAFIVGPKYSKQS</sequence>
<feature type="transmembrane region" description="Helical" evidence="6">
    <location>
        <begin position="243"/>
        <end position="263"/>
    </location>
</feature>
<evidence type="ECO:0000256" key="2">
    <source>
        <dbReference type="ARBA" id="ARBA00022475"/>
    </source>
</evidence>
<feature type="transmembrane region" description="Helical" evidence="6">
    <location>
        <begin position="113"/>
        <end position="133"/>
    </location>
</feature>
<evidence type="ECO:0000313" key="7">
    <source>
        <dbReference type="EMBL" id="MFD1608052.1"/>
    </source>
</evidence>
<feature type="transmembrane region" description="Helical" evidence="6">
    <location>
        <begin position="145"/>
        <end position="166"/>
    </location>
</feature>
<feature type="transmembrane region" description="Helical" evidence="6">
    <location>
        <begin position="73"/>
        <end position="93"/>
    </location>
</feature>